<reference evidence="3" key="1">
    <citation type="submission" date="2019-02" db="EMBL/GenBank/DDBJ databases">
        <authorList>
            <person name="Bachy C."/>
            <person name="Yung C.-M."/>
            <person name="Roux S."/>
            <person name="Sullivan M.B."/>
            <person name="Worden A.Z."/>
        </authorList>
    </citation>
    <scope>NUCLEOTIDE SEQUENCE</scope>
    <source>
        <strain evidence="3">BII-V2</strain>
    </source>
</reference>
<dbReference type="EMBL" id="MK522038">
    <property type="protein sequence ID" value="QOR60459.1"/>
    <property type="molecule type" value="Genomic_DNA"/>
</dbReference>
<name>A0A7S6NYG3_9PHYC</name>
<feature type="domain" description="DUF5899" evidence="2">
    <location>
        <begin position="88"/>
        <end position="225"/>
    </location>
</feature>
<dbReference type="Pfam" id="PF19251">
    <property type="entry name" value="DUF5899"/>
    <property type="match status" value="1"/>
</dbReference>
<feature type="region of interest" description="Disordered" evidence="1">
    <location>
        <begin position="174"/>
        <end position="221"/>
    </location>
</feature>
<evidence type="ECO:0000256" key="1">
    <source>
        <dbReference type="SAM" id="MobiDB-lite"/>
    </source>
</evidence>
<protein>
    <recommendedName>
        <fullName evidence="2">DUF5899 domain-containing protein</fullName>
    </recommendedName>
</protein>
<sequence length="396" mass="42710">MADPVSILAIAGLVYAGRRLSKPEEKYTIEGKSVEENIAIKPEVDNRDITIAQSYLGPLSPLVEPDYTSKSEVASFADVSDASRSSGGEVLDMRNRMMYDGGRMNNLSPIEKQLVGPGLGVSANTPAVGGHQQLFRVNPENVGAYRLTTLPGRSGPAYDSKGGRRAMVGELGNNRPEKTAFLPDRLPPSGGHAQGFAGRTPRGEHERTKRTTNRSETGSRTDTLNFASAKRNVSALTRAQEPTRNKKDGNIESYAYANAPAPGISNFMGGYLNAPASKIGEKRTFGTAHTVEELMKYGFRPDDRRGKAGRAPGAGRMNVRADPLNQGGMVTSVRSDTTRIDGRVNAASGGWTQQYRKNDYNQLNAYKGIQNPNSSPCGLDIAKRNLQNNPLAHSLS</sequence>
<evidence type="ECO:0000259" key="2">
    <source>
        <dbReference type="Pfam" id="PF19251"/>
    </source>
</evidence>
<dbReference type="InterPro" id="IPR045418">
    <property type="entry name" value="P2_DUF5899"/>
</dbReference>
<organism evidence="3">
    <name type="scientific">Bathycoccus sp. RCC716 virus 2</name>
    <dbReference type="NCBI Taxonomy" id="2530039"/>
    <lineage>
        <taxon>Viruses</taxon>
        <taxon>Varidnaviria</taxon>
        <taxon>Bamfordvirae</taxon>
        <taxon>Nucleocytoviricota</taxon>
        <taxon>Megaviricetes</taxon>
        <taxon>Algavirales</taxon>
        <taxon>Phycodnaviridae</taxon>
        <taxon>Prasinovirus</taxon>
    </lineage>
</organism>
<accession>A0A7S6NYG3</accession>
<proteinExistence type="predicted"/>
<evidence type="ECO:0000313" key="3">
    <source>
        <dbReference type="EMBL" id="QOR60459.1"/>
    </source>
</evidence>
<feature type="region of interest" description="Disordered" evidence="1">
    <location>
        <begin position="301"/>
        <end position="328"/>
    </location>
</feature>